<accession>A0ABU7YSA5</accession>
<reference evidence="1 2" key="1">
    <citation type="journal article" date="2017" name="Curr. Microbiol.">
        <title>Lysobacter zhanggongensis sp. nov. Isolated from a Pit Mud.</title>
        <authorList>
            <person name="Zhang X.F."/>
            <person name="Wang H.H."/>
            <person name="Sun X.Y."/>
            <person name="Pan C.M."/>
        </authorList>
    </citation>
    <scope>NUCLEOTIDE SEQUENCE [LARGE SCALE GENOMIC DNA]</scope>
    <source>
        <strain evidence="1 2">ZGLJ7-1</strain>
    </source>
</reference>
<sequence>MLQRAGETELAGKPVAKPLVANIQRQHQALRRQQALLLEQRHARIAADEGLATAVERYRELKKPGPGDQG</sequence>
<dbReference type="Proteomes" id="UP001334501">
    <property type="component" value="Unassembled WGS sequence"/>
</dbReference>
<evidence type="ECO:0000313" key="1">
    <source>
        <dbReference type="EMBL" id="MEG3158384.1"/>
    </source>
</evidence>
<protein>
    <submittedName>
        <fullName evidence="1">Uncharacterized protein</fullName>
    </submittedName>
</protein>
<proteinExistence type="predicted"/>
<dbReference type="RefSeq" id="WP_412700304.1">
    <property type="nucleotide sequence ID" value="NZ_JAXGFO010000072.1"/>
</dbReference>
<organism evidence="1 2">
    <name type="scientific">Lysobacter zhanggongensis</name>
    <dbReference type="NCBI Taxonomy" id="1774951"/>
    <lineage>
        <taxon>Bacteria</taxon>
        <taxon>Pseudomonadati</taxon>
        <taxon>Pseudomonadota</taxon>
        <taxon>Gammaproteobacteria</taxon>
        <taxon>Lysobacterales</taxon>
        <taxon>Lysobacteraceae</taxon>
        <taxon>Lysobacter</taxon>
    </lineage>
</organism>
<gene>
    <name evidence="1" type="ORF">SNE33_10925</name>
</gene>
<name>A0ABU7YSA5_9GAMM</name>
<keyword evidence="2" id="KW-1185">Reference proteome</keyword>
<dbReference type="EMBL" id="JAXGFO010000072">
    <property type="protein sequence ID" value="MEG3158384.1"/>
    <property type="molecule type" value="Genomic_DNA"/>
</dbReference>
<evidence type="ECO:0000313" key="2">
    <source>
        <dbReference type="Proteomes" id="UP001334501"/>
    </source>
</evidence>
<comment type="caution">
    <text evidence="1">The sequence shown here is derived from an EMBL/GenBank/DDBJ whole genome shotgun (WGS) entry which is preliminary data.</text>
</comment>